<dbReference type="GO" id="GO:0016709">
    <property type="term" value="F:oxidoreductase activity, acting on paired donors, with incorporation or reduction of molecular oxygen, NAD(P)H as one donor, and incorporation of one atom of oxygen"/>
    <property type="evidence" value="ECO:0007669"/>
    <property type="project" value="UniProtKB-ARBA"/>
</dbReference>
<comment type="cofactor">
    <cofactor evidence="1">
        <name>FAD</name>
        <dbReference type="ChEBI" id="CHEBI:57692"/>
    </cofactor>
</comment>
<dbReference type="Pfam" id="PF21274">
    <property type="entry name" value="Rng_hyd_C"/>
    <property type="match status" value="1"/>
</dbReference>
<keyword evidence="3" id="KW-0274">FAD</keyword>
<dbReference type="EMBL" id="SZPZ01000001">
    <property type="protein sequence ID" value="TKK82371.1"/>
    <property type="molecule type" value="Genomic_DNA"/>
</dbReference>
<evidence type="ECO:0000313" key="5">
    <source>
        <dbReference type="EMBL" id="TKK82371.1"/>
    </source>
</evidence>
<dbReference type="PANTHER" id="PTHR43004:SF19">
    <property type="entry name" value="BINDING MONOOXYGENASE, PUTATIVE (JCVI)-RELATED"/>
    <property type="match status" value="1"/>
</dbReference>
<organism evidence="5 6">
    <name type="scientific">Kribbella jiaozuonensis</name>
    <dbReference type="NCBI Taxonomy" id="2575441"/>
    <lineage>
        <taxon>Bacteria</taxon>
        <taxon>Bacillati</taxon>
        <taxon>Actinomycetota</taxon>
        <taxon>Actinomycetes</taxon>
        <taxon>Propionibacteriales</taxon>
        <taxon>Kribbellaceae</taxon>
        <taxon>Kribbella</taxon>
    </lineage>
</organism>
<dbReference type="Pfam" id="PF01494">
    <property type="entry name" value="FAD_binding_3"/>
    <property type="match status" value="1"/>
</dbReference>
<evidence type="ECO:0000256" key="3">
    <source>
        <dbReference type="ARBA" id="ARBA00022827"/>
    </source>
</evidence>
<gene>
    <name evidence="5" type="ORF">FDA38_06175</name>
</gene>
<dbReference type="RefSeq" id="WP_137253067.1">
    <property type="nucleotide sequence ID" value="NZ_JBHSPQ010000001.1"/>
</dbReference>
<evidence type="ECO:0000313" key="6">
    <source>
        <dbReference type="Proteomes" id="UP000305836"/>
    </source>
</evidence>
<dbReference type="Gene3D" id="3.40.30.120">
    <property type="match status" value="1"/>
</dbReference>
<keyword evidence="2" id="KW-0285">Flavoprotein</keyword>
<name>A0A4U3M1D1_9ACTN</name>
<dbReference type="Proteomes" id="UP000305836">
    <property type="component" value="Unassembled WGS sequence"/>
</dbReference>
<evidence type="ECO:0000259" key="4">
    <source>
        <dbReference type="Pfam" id="PF01494"/>
    </source>
</evidence>
<accession>A0A4U3M1D1</accession>
<dbReference type="AlphaFoldDB" id="A0A4U3M1D1"/>
<dbReference type="OrthoDB" id="3316391at2"/>
<keyword evidence="6" id="KW-1185">Reference proteome</keyword>
<sequence length="492" mass="52839">MSYEVIVVGAGPVGLVLAIELELAGIKPVVLERLAEPAPQRKSRGVGPLAFEALQRRGFGPALEACQPERQDEKKRDHGSAKNHFAWIHKIDPDLPEEPDRTGRLIWQPDLERILAERVVALGIDVRRESTVTGLVQTAGQVALTVSTPDGERQLEAAYVVGCDGGHSAVRRLAGFDFPGTDPIMTARQAQVQFEDPEKLPPSGRLEGGMLIHGPGVLGAFDFLEGPDVPRGPVTPEELQASVRRVAGVEVTITEVSDALRFTDNARQAGTYRIGRVLLAGDAAHVHSPNGGQGLNLGLTDAVNLDWKLAAEVRGDAPEGLLDSYSEERHPAGAAVLDNTRAQSALMRPGPHADALREIVSELMDIREVNQYFGRLLGGLATHYPFSYVKPDDHQLIGCYCPDLAFVTNGPSRLSNVTTTGRAVLVTSAVPEAANGWRDRLELVEVDSIGDDRLSAVLVRPDGVIAWACAPGESPDEAQLRTALTTWLGAQA</sequence>
<dbReference type="InterPro" id="IPR002938">
    <property type="entry name" value="FAD-bd"/>
</dbReference>
<protein>
    <recommendedName>
        <fullName evidence="4">FAD-binding domain-containing protein</fullName>
    </recommendedName>
</protein>
<dbReference type="Gene3D" id="3.50.50.60">
    <property type="entry name" value="FAD/NAD(P)-binding domain"/>
    <property type="match status" value="2"/>
</dbReference>
<dbReference type="SUPFAM" id="SSF51905">
    <property type="entry name" value="FAD/NAD(P)-binding domain"/>
    <property type="match status" value="1"/>
</dbReference>
<reference evidence="5 6" key="1">
    <citation type="submission" date="2019-04" db="EMBL/GenBank/DDBJ databases">
        <title>Kribbella sp. NEAU-THZ 27 nov., a novel actinomycete isolated from soil.</title>
        <authorList>
            <person name="Duan L."/>
        </authorList>
    </citation>
    <scope>NUCLEOTIDE SEQUENCE [LARGE SCALE GENOMIC DNA]</scope>
    <source>
        <strain evidence="6">NEAU-THZ27</strain>
    </source>
</reference>
<dbReference type="PRINTS" id="PR00420">
    <property type="entry name" value="RNGMNOXGNASE"/>
</dbReference>
<evidence type="ECO:0000256" key="1">
    <source>
        <dbReference type="ARBA" id="ARBA00001974"/>
    </source>
</evidence>
<evidence type="ECO:0000256" key="2">
    <source>
        <dbReference type="ARBA" id="ARBA00022630"/>
    </source>
</evidence>
<dbReference type="InterPro" id="IPR036188">
    <property type="entry name" value="FAD/NAD-bd_sf"/>
</dbReference>
<dbReference type="InterPro" id="IPR050641">
    <property type="entry name" value="RIFMO-like"/>
</dbReference>
<proteinExistence type="predicted"/>
<dbReference type="GO" id="GO:0071949">
    <property type="term" value="F:FAD binding"/>
    <property type="evidence" value="ECO:0007669"/>
    <property type="project" value="InterPro"/>
</dbReference>
<comment type="caution">
    <text evidence="5">The sequence shown here is derived from an EMBL/GenBank/DDBJ whole genome shotgun (WGS) entry which is preliminary data.</text>
</comment>
<feature type="domain" description="FAD-binding" evidence="4">
    <location>
        <begin position="3"/>
        <end position="340"/>
    </location>
</feature>
<dbReference type="PANTHER" id="PTHR43004">
    <property type="entry name" value="TRK SYSTEM POTASSIUM UPTAKE PROTEIN"/>
    <property type="match status" value="1"/>
</dbReference>